<dbReference type="Gene3D" id="3.20.20.80">
    <property type="entry name" value="Glycosidases"/>
    <property type="match status" value="1"/>
</dbReference>
<dbReference type="InterPro" id="IPR017853">
    <property type="entry name" value="GH"/>
</dbReference>
<name>A0A7Y0G8S2_9SPHN</name>
<dbReference type="InterPro" id="IPR013780">
    <property type="entry name" value="Glyco_hydro_b"/>
</dbReference>
<feature type="signal peptide" evidence="1">
    <location>
        <begin position="1"/>
        <end position="21"/>
    </location>
</feature>
<organism evidence="3 4">
    <name type="scientific">Novosphingobium olei</name>
    <dbReference type="NCBI Taxonomy" id="2728851"/>
    <lineage>
        <taxon>Bacteria</taxon>
        <taxon>Pseudomonadati</taxon>
        <taxon>Pseudomonadota</taxon>
        <taxon>Alphaproteobacteria</taxon>
        <taxon>Sphingomonadales</taxon>
        <taxon>Sphingomonadaceae</taxon>
        <taxon>Novosphingobium</taxon>
    </lineage>
</organism>
<sequence>MRRIGLLAGVAALAAGTPVLAAPAPLLPVTEGVSQVRHVPWAARANIYEVNIRQYTPEGTFKAFEKHLPRLRKMGVDVLWIMPVNPIAKKERKGSLGSYYAVSDYRAVNPEFGDMADFRHLVDAAHRQGFKVILDWVANHTGWDHVWTREHPDWYKRNAKGELEGYHYTDLSDHHEEVWADVIGLDYGKQAVRDGMIDAMRFWLKEADIDGFRCDVAWTLPVDFWDQARAELDRVKPVFMLAEADTPEMQVRAFDMTYDWKLYHLLIDVAKGKAGAGDLAKLYTDPPRKYPKGAYRMTFTSNHDENSWNGTDRELYGEGADAMAVLAATLPGMPLVYSGQEDGVNKRLKFFDKDPIVWGKFGRAPFYAGLLKLKHDHPALESGMEPGNMQLIETGNARVFAFRRVKGKDRVTVAVNLSPKPASITLPGIGRRALKGWGWSITPAK</sequence>
<dbReference type="Proteomes" id="UP000583556">
    <property type="component" value="Unassembled WGS sequence"/>
</dbReference>
<dbReference type="EMBL" id="JABBGM010000002">
    <property type="protein sequence ID" value="NML93396.1"/>
    <property type="molecule type" value="Genomic_DNA"/>
</dbReference>
<feature type="chain" id="PRO_5031006026" evidence="1">
    <location>
        <begin position="22"/>
        <end position="445"/>
    </location>
</feature>
<dbReference type="SMART" id="SM00642">
    <property type="entry name" value="Aamy"/>
    <property type="match status" value="1"/>
</dbReference>
<dbReference type="PANTHER" id="PTHR47786">
    <property type="entry name" value="ALPHA-1,4-GLUCAN:MALTOSE-1-PHOSPHATE MALTOSYLTRANSFERASE"/>
    <property type="match status" value="1"/>
</dbReference>
<dbReference type="AlphaFoldDB" id="A0A7Y0G8S2"/>
<reference evidence="3 4" key="1">
    <citation type="submission" date="2020-04" db="EMBL/GenBank/DDBJ databases">
        <title>Novosphingobium sp. TW-4 isolated from soil.</title>
        <authorList>
            <person name="Dahal R.H."/>
            <person name="Chaudhary D.K."/>
        </authorList>
    </citation>
    <scope>NUCLEOTIDE SEQUENCE [LARGE SCALE GENOMIC DNA]</scope>
    <source>
        <strain evidence="3 4">TW-4</strain>
    </source>
</reference>
<dbReference type="Gene3D" id="2.60.40.1180">
    <property type="entry name" value="Golgi alpha-mannosidase II"/>
    <property type="match status" value="1"/>
</dbReference>
<dbReference type="InterPro" id="IPR006047">
    <property type="entry name" value="GH13_cat_dom"/>
</dbReference>
<keyword evidence="1" id="KW-0732">Signal</keyword>
<dbReference type="SUPFAM" id="SSF51011">
    <property type="entry name" value="Glycosyl hydrolase domain"/>
    <property type="match status" value="1"/>
</dbReference>
<dbReference type="SUPFAM" id="SSF51445">
    <property type="entry name" value="(Trans)glycosidases"/>
    <property type="match status" value="1"/>
</dbReference>
<dbReference type="CDD" id="cd11313">
    <property type="entry name" value="AmyAc_arch_bac_AmyA"/>
    <property type="match status" value="1"/>
</dbReference>
<protein>
    <submittedName>
        <fullName evidence="3">DUF3459 domain-containing protein</fullName>
    </submittedName>
</protein>
<feature type="domain" description="Glycosyl hydrolase family 13 catalytic" evidence="2">
    <location>
        <begin position="58"/>
        <end position="374"/>
    </location>
</feature>
<evidence type="ECO:0000313" key="4">
    <source>
        <dbReference type="Proteomes" id="UP000583556"/>
    </source>
</evidence>
<proteinExistence type="predicted"/>
<evidence type="ECO:0000313" key="3">
    <source>
        <dbReference type="EMBL" id="NML93396.1"/>
    </source>
</evidence>
<evidence type="ECO:0000256" key="1">
    <source>
        <dbReference type="SAM" id="SignalP"/>
    </source>
</evidence>
<gene>
    <name evidence="3" type="ORF">HHL27_06890</name>
</gene>
<dbReference type="GO" id="GO:0005975">
    <property type="term" value="P:carbohydrate metabolic process"/>
    <property type="evidence" value="ECO:0007669"/>
    <property type="project" value="InterPro"/>
</dbReference>
<dbReference type="RefSeq" id="WP_169492626.1">
    <property type="nucleotide sequence ID" value="NZ_JABBGM010000002.1"/>
</dbReference>
<accession>A0A7Y0G8S2</accession>
<comment type="caution">
    <text evidence="3">The sequence shown here is derived from an EMBL/GenBank/DDBJ whole genome shotgun (WGS) entry which is preliminary data.</text>
</comment>
<evidence type="ECO:0000259" key="2">
    <source>
        <dbReference type="SMART" id="SM00642"/>
    </source>
</evidence>
<dbReference type="PANTHER" id="PTHR47786:SF2">
    <property type="entry name" value="GLYCOSYL HYDROLASE FAMILY 13 CATALYTIC DOMAIN-CONTAINING PROTEIN"/>
    <property type="match status" value="1"/>
</dbReference>
<dbReference type="GO" id="GO:0016798">
    <property type="term" value="F:hydrolase activity, acting on glycosyl bonds"/>
    <property type="evidence" value="ECO:0007669"/>
    <property type="project" value="UniProtKB-KW"/>
</dbReference>
<dbReference type="Pfam" id="PF00128">
    <property type="entry name" value="Alpha-amylase"/>
    <property type="match status" value="1"/>
</dbReference>
<keyword evidence="4" id="KW-1185">Reference proteome</keyword>